<evidence type="ECO:0000256" key="2">
    <source>
        <dbReference type="ARBA" id="ARBA00022692"/>
    </source>
</evidence>
<proteinExistence type="predicted"/>
<feature type="transmembrane region" description="Helical" evidence="5">
    <location>
        <begin position="70"/>
        <end position="89"/>
    </location>
</feature>
<feature type="transmembrane region" description="Helical" evidence="5">
    <location>
        <begin position="6"/>
        <end position="28"/>
    </location>
</feature>
<protein>
    <submittedName>
        <fullName evidence="6">Hydrogenase-4 component C</fullName>
    </submittedName>
</protein>
<dbReference type="EMBL" id="LGFO01000291">
    <property type="protein sequence ID" value="KUK35691.1"/>
    <property type="molecule type" value="Genomic_DNA"/>
</dbReference>
<dbReference type="InterPro" id="IPR001694">
    <property type="entry name" value="NADH_UbQ_OxRdtase_su1/FPO"/>
</dbReference>
<accession>A0A117LAR3</accession>
<dbReference type="PANTHER" id="PTHR43359">
    <property type="entry name" value="FORMATE HYDROGENLYASE SUBUNIT 4"/>
    <property type="match status" value="1"/>
</dbReference>
<evidence type="ECO:0000256" key="4">
    <source>
        <dbReference type="ARBA" id="ARBA00023136"/>
    </source>
</evidence>
<dbReference type="PROSITE" id="PS00668">
    <property type="entry name" value="COMPLEX1_ND1_2"/>
    <property type="match status" value="1"/>
</dbReference>
<feature type="transmembrane region" description="Helical" evidence="5">
    <location>
        <begin position="175"/>
        <end position="193"/>
    </location>
</feature>
<sequence length="313" mass="33837">MFDVNLFLLGILQAVFVVLAAPLLAGFARVLRAKMHSRTGPPILQYYYDLWKLLKRQDVSPAPATWVYRLTPYIVFSCAFLMAMIIPMVTLEAPLGYAGDLIVVIYLLAAIRFFTALSGIDSGSGFAGVGSIRELALSVLVEPALILVLLIMALFAGSTNLGAISLMIAQGKIPYTSPAVWLGMAALAVASFVEMGKLPFDLAEAEQELQEGPLTEYSGRRLAVLEWGLFMKQLVVASLFLAVFFPFGSAVSLSPPAVLAGLAFFLVKLAVCYFLAAVVENSMCRLTIYKAPGATWVALGIALLSFVFYLVEI</sequence>
<name>A0A117LAR3_9THEO</name>
<dbReference type="PATRIC" id="fig|85874.4.peg.1319"/>
<reference evidence="7" key="1">
    <citation type="journal article" date="2015" name="MBio">
        <title>Genome-Resolved Metagenomic Analysis Reveals Roles for Candidate Phyla and Other Microbial Community Members in Biogeochemical Transformations in Oil Reservoirs.</title>
        <authorList>
            <person name="Hu P."/>
            <person name="Tom L."/>
            <person name="Singh A."/>
            <person name="Thomas B.C."/>
            <person name="Baker B.J."/>
            <person name="Piceno Y.M."/>
            <person name="Andersen G.L."/>
            <person name="Banfield J.F."/>
        </authorList>
    </citation>
    <scope>NUCLEOTIDE SEQUENCE [LARGE SCALE GENOMIC DNA]</scope>
</reference>
<evidence type="ECO:0000256" key="1">
    <source>
        <dbReference type="ARBA" id="ARBA00004141"/>
    </source>
</evidence>
<dbReference type="GO" id="GO:0005886">
    <property type="term" value="C:plasma membrane"/>
    <property type="evidence" value="ECO:0007669"/>
    <property type="project" value="TreeGrafter"/>
</dbReference>
<feature type="transmembrane region" description="Helical" evidence="5">
    <location>
        <begin position="257"/>
        <end position="279"/>
    </location>
</feature>
<feature type="transmembrane region" description="Helical" evidence="5">
    <location>
        <begin position="229"/>
        <end position="251"/>
    </location>
</feature>
<dbReference type="AlphaFoldDB" id="A0A117LAR3"/>
<keyword evidence="4 5" id="KW-0472">Membrane</keyword>
<dbReference type="Proteomes" id="UP000053326">
    <property type="component" value="Unassembled WGS sequence"/>
</dbReference>
<feature type="transmembrane region" description="Helical" evidence="5">
    <location>
        <begin position="291"/>
        <end position="311"/>
    </location>
</feature>
<organism evidence="6 7">
    <name type="scientific">Thermacetogenium phaeum</name>
    <dbReference type="NCBI Taxonomy" id="85874"/>
    <lineage>
        <taxon>Bacteria</taxon>
        <taxon>Bacillati</taxon>
        <taxon>Bacillota</taxon>
        <taxon>Clostridia</taxon>
        <taxon>Thermoanaerobacterales</taxon>
        <taxon>Thermoanaerobacteraceae</taxon>
        <taxon>Thermacetogenium</taxon>
    </lineage>
</organism>
<evidence type="ECO:0000256" key="3">
    <source>
        <dbReference type="ARBA" id="ARBA00022989"/>
    </source>
</evidence>
<dbReference type="InterPro" id="IPR052561">
    <property type="entry name" value="ComplexI_Subunit1"/>
</dbReference>
<dbReference type="InterPro" id="IPR018086">
    <property type="entry name" value="NADH_UbQ_OxRdtase_su1_CS"/>
</dbReference>
<keyword evidence="2 5" id="KW-0812">Transmembrane</keyword>
<evidence type="ECO:0000313" key="7">
    <source>
        <dbReference type="Proteomes" id="UP000053326"/>
    </source>
</evidence>
<comment type="subcellular location">
    <subcellularLocation>
        <location evidence="1">Membrane</location>
        <topology evidence="1">Multi-pass membrane protein</topology>
    </subcellularLocation>
</comment>
<dbReference type="PANTHER" id="PTHR43359:SF1">
    <property type="entry name" value="FORMATE HYDROGENLYASE SUBUNIT 4-RELATED"/>
    <property type="match status" value="1"/>
</dbReference>
<keyword evidence="3 5" id="KW-1133">Transmembrane helix</keyword>
<dbReference type="Pfam" id="PF00146">
    <property type="entry name" value="NADHdh"/>
    <property type="match status" value="1"/>
</dbReference>
<comment type="caution">
    <text evidence="6">The sequence shown here is derived from an EMBL/GenBank/DDBJ whole genome shotgun (WGS) entry which is preliminary data.</text>
</comment>
<evidence type="ECO:0000313" key="6">
    <source>
        <dbReference type="EMBL" id="KUK35691.1"/>
    </source>
</evidence>
<gene>
    <name evidence="6" type="ORF">XD66_1601</name>
</gene>
<feature type="transmembrane region" description="Helical" evidence="5">
    <location>
        <begin position="135"/>
        <end position="155"/>
    </location>
</feature>
<evidence type="ECO:0000256" key="5">
    <source>
        <dbReference type="SAM" id="Phobius"/>
    </source>
</evidence>
<feature type="transmembrane region" description="Helical" evidence="5">
    <location>
        <begin position="95"/>
        <end position="114"/>
    </location>
</feature>